<dbReference type="PANTHER" id="PTHR47053:SF1">
    <property type="entry name" value="MUREIN DD-ENDOPEPTIDASE MEPH-RELATED"/>
    <property type="match status" value="1"/>
</dbReference>
<organism evidence="8 9">
    <name type="scientific">Laedolimicola ammoniilytica</name>
    <dbReference type="NCBI Taxonomy" id="2981771"/>
    <lineage>
        <taxon>Bacteria</taxon>
        <taxon>Bacillati</taxon>
        <taxon>Bacillota</taxon>
        <taxon>Clostridia</taxon>
        <taxon>Lachnospirales</taxon>
        <taxon>Lachnospiraceae</taxon>
        <taxon>Laedolimicola</taxon>
    </lineage>
</organism>
<dbReference type="Pfam" id="PF08239">
    <property type="entry name" value="SH3_3"/>
    <property type="match status" value="2"/>
</dbReference>
<feature type="chain" id="PRO_5046231979" evidence="5">
    <location>
        <begin position="26"/>
        <end position="341"/>
    </location>
</feature>
<evidence type="ECO:0000256" key="2">
    <source>
        <dbReference type="ARBA" id="ARBA00022670"/>
    </source>
</evidence>
<feature type="signal peptide" evidence="5">
    <location>
        <begin position="1"/>
        <end position="25"/>
    </location>
</feature>
<name>A0ABT2RUU3_9FIRM</name>
<evidence type="ECO:0000256" key="3">
    <source>
        <dbReference type="ARBA" id="ARBA00022801"/>
    </source>
</evidence>
<dbReference type="InterPro" id="IPR000064">
    <property type="entry name" value="NLP_P60_dom"/>
</dbReference>
<dbReference type="RefSeq" id="WP_158361884.1">
    <property type="nucleotide sequence ID" value="NZ_JAOQKC010000003.1"/>
</dbReference>
<keyword evidence="9" id="KW-1185">Reference proteome</keyword>
<sequence>MFKRYKAGFVMGAIFMAMVGMQVQAASLGENLGEGIASNFDQTTDSEEQTQATAEVVWTGTPLEGYVNIAIARVDDSLNIRETADGNSSLVGKLRKNGACEVLHMDGEWAHIKSGEVEGYVKAEYLYTGQEAIDLAFDLGQTVAKVTTSSLYVRMEPSTEADYWTKVPEGEELQVIEDMGDWIKVDIDGEDGYVAAEYVDVSRELDTALTLSEALYGEGVTDVRISICDFAKQYVGNRYVWGGTSLTKGADCSGFTMAVYRNFGISLPHSSRAQANCGAKISVSDVKPGDLIFYGSGKRINHVAMYIGGGRVVHASNARTGITISNMYYRSPVSAARILQD</sequence>
<reference evidence="8 9" key="1">
    <citation type="journal article" date="2021" name="ISME Commun">
        <title>Automated analysis of genomic sequences facilitates high-throughput and comprehensive description of bacteria.</title>
        <authorList>
            <person name="Hitch T.C.A."/>
        </authorList>
    </citation>
    <scope>NUCLEOTIDE SEQUENCE [LARGE SCALE GENOMIC DNA]</scope>
    <source>
        <strain evidence="8 9">Sanger_04</strain>
    </source>
</reference>
<keyword evidence="4" id="KW-0788">Thiol protease</keyword>
<evidence type="ECO:0000256" key="5">
    <source>
        <dbReference type="SAM" id="SignalP"/>
    </source>
</evidence>
<dbReference type="Proteomes" id="UP001652461">
    <property type="component" value="Unassembled WGS sequence"/>
</dbReference>
<dbReference type="SMART" id="SM00287">
    <property type="entry name" value="SH3b"/>
    <property type="match status" value="2"/>
</dbReference>
<dbReference type="PANTHER" id="PTHR47053">
    <property type="entry name" value="MUREIN DD-ENDOPEPTIDASE MEPH-RELATED"/>
    <property type="match status" value="1"/>
</dbReference>
<dbReference type="Gene3D" id="2.30.30.40">
    <property type="entry name" value="SH3 Domains"/>
    <property type="match status" value="2"/>
</dbReference>
<comment type="caution">
    <text evidence="8">The sequence shown here is derived from an EMBL/GenBank/DDBJ whole genome shotgun (WGS) entry which is preliminary data.</text>
</comment>
<evidence type="ECO:0000313" key="8">
    <source>
        <dbReference type="EMBL" id="MCU6695800.1"/>
    </source>
</evidence>
<dbReference type="Gene3D" id="3.90.1720.10">
    <property type="entry name" value="endopeptidase domain like (from Nostoc punctiforme)"/>
    <property type="match status" value="1"/>
</dbReference>
<dbReference type="Pfam" id="PF00877">
    <property type="entry name" value="NLPC_P60"/>
    <property type="match status" value="1"/>
</dbReference>
<gene>
    <name evidence="8" type="ORF">OCV63_02670</name>
</gene>
<keyword evidence="5" id="KW-0732">Signal</keyword>
<comment type="similarity">
    <text evidence="1">Belongs to the peptidase C40 family.</text>
</comment>
<evidence type="ECO:0000313" key="9">
    <source>
        <dbReference type="Proteomes" id="UP001652461"/>
    </source>
</evidence>
<evidence type="ECO:0000259" key="7">
    <source>
        <dbReference type="PROSITE" id="PS51935"/>
    </source>
</evidence>
<feature type="domain" description="SH3b" evidence="6">
    <location>
        <begin position="141"/>
        <end position="203"/>
    </location>
</feature>
<proteinExistence type="inferred from homology"/>
<accession>A0ABT2RUU3</accession>
<dbReference type="EMBL" id="JAOQKC010000003">
    <property type="protein sequence ID" value="MCU6695800.1"/>
    <property type="molecule type" value="Genomic_DNA"/>
</dbReference>
<keyword evidence="2" id="KW-0645">Protease</keyword>
<protein>
    <submittedName>
        <fullName evidence="8">C40 family peptidase</fullName>
    </submittedName>
</protein>
<evidence type="ECO:0000256" key="1">
    <source>
        <dbReference type="ARBA" id="ARBA00007074"/>
    </source>
</evidence>
<evidence type="ECO:0000259" key="6">
    <source>
        <dbReference type="PROSITE" id="PS51781"/>
    </source>
</evidence>
<keyword evidence="3" id="KW-0378">Hydrolase</keyword>
<dbReference type="PROSITE" id="PS51781">
    <property type="entry name" value="SH3B"/>
    <property type="match status" value="1"/>
</dbReference>
<evidence type="ECO:0000256" key="4">
    <source>
        <dbReference type="ARBA" id="ARBA00022807"/>
    </source>
</evidence>
<dbReference type="InterPro" id="IPR051202">
    <property type="entry name" value="Peptidase_C40"/>
</dbReference>
<dbReference type="InterPro" id="IPR038765">
    <property type="entry name" value="Papain-like_cys_pep_sf"/>
</dbReference>
<dbReference type="PROSITE" id="PS51935">
    <property type="entry name" value="NLPC_P60"/>
    <property type="match status" value="1"/>
</dbReference>
<feature type="domain" description="NlpC/P60" evidence="7">
    <location>
        <begin position="221"/>
        <end position="341"/>
    </location>
</feature>
<dbReference type="InterPro" id="IPR003646">
    <property type="entry name" value="SH3-like_bac-type"/>
</dbReference>
<dbReference type="SUPFAM" id="SSF54001">
    <property type="entry name" value="Cysteine proteinases"/>
    <property type="match status" value="1"/>
</dbReference>